<dbReference type="InterPro" id="IPR048869">
    <property type="entry name" value="OCRL-1_2_ASH"/>
</dbReference>
<comment type="subcellular location">
    <subcellularLocation>
        <location evidence="2">Cytoplasmic vesicle</location>
        <location evidence="2">Phagosome membrane</location>
    </subcellularLocation>
    <subcellularLocation>
        <location evidence="1">Early endosome membrane</location>
    </subcellularLocation>
</comment>
<dbReference type="SMART" id="SM00128">
    <property type="entry name" value="IPPc"/>
    <property type="match status" value="1"/>
</dbReference>
<dbReference type="InterPro" id="IPR013783">
    <property type="entry name" value="Ig-like_fold"/>
</dbReference>
<dbReference type="InterPro" id="IPR031896">
    <property type="entry name" value="INPP5B_PH_dom"/>
</dbReference>
<dbReference type="GeneID" id="117644156"/>
<dbReference type="SUPFAM" id="SSF48350">
    <property type="entry name" value="GTPase activation domain, GAP"/>
    <property type="match status" value="1"/>
</dbReference>
<reference evidence="12 13" key="1">
    <citation type="submission" date="2025-04" db="UniProtKB">
        <authorList>
            <consortium name="RefSeq"/>
        </authorList>
    </citation>
    <scope>IDENTIFICATION</scope>
    <source>
        <tissue evidence="12 13">Total insect</tissue>
    </source>
</reference>
<dbReference type="SUPFAM" id="SSF56219">
    <property type="entry name" value="DNase I-like"/>
    <property type="match status" value="1"/>
</dbReference>
<dbReference type="InterPro" id="IPR037793">
    <property type="entry name" value="OCRL1/INPP5B_INPP5c"/>
</dbReference>
<dbReference type="GO" id="GO:0052745">
    <property type="term" value="F:inositol phosphate phosphatase activity"/>
    <property type="evidence" value="ECO:0007669"/>
    <property type="project" value="InterPro"/>
</dbReference>
<dbReference type="PANTHER" id="PTHR11200">
    <property type="entry name" value="INOSITOL 5-PHOSPHATASE"/>
    <property type="match status" value="1"/>
</dbReference>
<keyword evidence="5" id="KW-0967">Endosome</keyword>
<dbReference type="GO" id="GO:0030670">
    <property type="term" value="C:phagocytic vesicle membrane"/>
    <property type="evidence" value="ECO:0007669"/>
    <property type="project" value="UniProtKB-SubCell"/>
</dbReference>
<comment type="similarity">
    <text evidence="3">Belongs to the inositol 1,4,5-trisphosphate 5-phosphatase type II family.</text>
</comment>
<protein>
    <recommendedName>
        <fullName evidence="4">phosphoinositide 5-phosphatase</fullName>
        <ecNumber evidence="4">3.1.3.36</ecNumber>
    </recommendedName>
</protein>
<dbReference type="GO" id="GO:0046856">
    <property type="term" value="P:phosphatidylinositol dephosphorylation"/>
    <property type="evidence" value="ECO:0007669"/>
    <property type="project" value="InterPro"/>
</dbReference>
<evidence type="ECO:0000256" key="1">
    <source>
        <dbReference type="ARBA" id="ARBA00004146"/>
    </source>
</evidence>
<dbReference type="Pfam" id="PF00620">
    <property type="entry name" value="RhoGAP"/>
    <property type="match status" value="1"/>
</dbReference>
<feature type="domain" description="Rho-GAP" evidence="10">
    <location>
        <begin position="684"/>
        <end position="870"/>
    </location>
</feature>
<evidence type="ECO:0000256" key="8">
    <source>
        <dbReference type="ARBA" id="ARBA00023136"/>
    </source>
</evidence>
<dbReference type="InterPro" id="IPR036691">
    <property type="entry name" value="Endo/exonu/phosph_ase_sf"/>
</dbReference>
<name>A0A6P8YPY8_THRPL</name>
<evidence type="ECO:0000256" key="4">
    <source>
        <dbReference type="ARBA" id="ARBA00013044"/>
    </source>
</evidence>
<dbReference type="InterPro" id="IPR008936">
    <property type="entry name" value="Rho_GTPase_activation_prot"/>
</dbReference>
<dbReference type="InterPro" id="IPR000198">
    <property type="entry name" value="RhoGAP_dom"/>
</dbReference>
<evidence type="ECO:0000256" key="9">
    <source>
        <dbReference type="ARBA" id="ARBA00023329"/>
    </source>
</evidence>
<keyword evidence="9" id="KW-0968">Cytoplasmic vesicle</keyword>
<proteinExistence type="inferred from homology"/>
<evidence type="ECO:0000313" key="13">
    <source>
        <dbReference type="RefSeq" id="XP_034239316.1"/>
    </source>
</evidence>
<dbReference type="RefSeq" id="XP_034239316.1">
    <property type="nucleotide sequence ID" value="XM_034383425.1"/>
</dbReference>
<keyword evidence="7" id="KW-0443">Lipid metabolism</keyword>
<dbReference type="Gene3D" id="1.10.555.10">
    <property type="entry name" value="Rho GTPase activation protein"/>
    <property type="match status" value="1"/>
</dbReference>
<dbReference type="GO" id="GO:0004439">
    <property type="term" value="F:phosphatidylinositol-4,5-bisphosphate 5-phosphatase activity"/>
    <property type="evidence" value="ECO:0007669"/>
    <property type="project" value="UniProtKB-EC"/>
</dbReference>
<dbReference type="InterPro" id="IPR047078">
    <property type="entry name" value="RhoGAP_OCRL1"/>
</dbReference>
<dbReference type="EC" id="3.1.3.36" evidence="4"/>
<dbReference type="Gene3D" id="3.60.10.10">
    <property type="entry name" value="Endonuclease/exonuclease/phosphatase"/>
    <property type="match status" value="1"/>
</dbReference>
<dbReference type="GO" id="GO:0007165">
    <property type="term" value="P:signal transduction"/>
    <property type="evidence" value="ECO:0007669"/>
    <property type="project" value="InterPro"/>
</dbReference>
<dbReference type="FunFam" id="3.60.10.10:FF:000004">
    <property type="entry name" value="Type II inositol 1,4,5-trisphosphate 5-phosphatase"/>
    <property type="match status" value="1"/>
</dbReference>
<dbReference type="AlphaFoldDB" id="A0A6P8YPY8"/>
<evidence type="ECO:0000259" key="10">
    <source>
        <dbReference type="PROSITE" id="PS50238"/>
    </source>
</evidence>
<evidence type="ECO:0000256" key="5">
    <source>
        <dbReference type="ARBA" id="ARBA00022753"/>
    </source>
</evidence>
<gene>
    <name evidence="12 13" type="primary">LOC117644156</name>
</gene>
<dbReference type="Pfam" id="PF21310">
    <property type="entry name" value="OCRL-like_ASH"/>
    <property type="match status" value="1"/>
</dbReference>
<dbReference type="FunFam" id="2.60.40.10:FF:000132">
    <property type="entry name" value="Inositol polyphosphate 5-phosphatase OCRL-1 isoform b"/>
    <property type="match status" value="1"/>
</dbReference>
<dbReference type="RefSeq" id="XP_034239315.1">
    <property type="nucleotide sequence ID" value="XM_034383424.1"/>
</dbReference>
<dbReference type="GO" id="GO:0031901">
    <property type="term" value="C:early endosome membrane"/>
    <property type="evidence" value="ECO:0007669"/>
    <property type="project" value="UniProtKB-SubCell"/>
</dbReference>
<dbReference type="Gene3D" id="2.30.29.110">
    <property type="match status" value="1"/>
</dbReference>
<dbReference type="CDD" id="cd09093">
    <property type="entry name" value="INPP5c_INPP5B"/>
    <property type="match status" value="1"/>
</dbReference>
<dbReference type="Gene3D" id="2.60.40.10">
    <property type="entry name" value="Immunoglobulins"/>
    <property type="match status" value="1"/>
</dbReference>
<evidence type="ECO:0000313" key="12">
    <source>
        <dbReference type="RefSeq" id="XP_034239315.1"/>
    </source>
</evidence>
<dbReference type="InterPro" id="IPR046985">
    <property type="entry name" value="IP5"/>
</dbReference>
<evidence type="ECO:0000313" key="11">
    <source>
        <dbReference type="Proteomes" id="UP000515158"/>
    </source>
</evidence>
<dbReference type="SMART" id="SM00324">
    <property type="entry name" value="RhoGAP"/>
    <property type="match status" value="1"/>
</dbReference>
<dbReference type="Pfam" id="PF16776">
    <property type="entry name" value="INPP5B_PH"/>
    <property type="match status" value="1"/>
</dbReference>
<keyword evidence="6" id="KW-0378">Hydrolase</keyword>
<evidence type="ECO:0000256" key="7">
    <source>
        <dbReference type="ARBA" id="ARBA00023098"/>
    </source>
</evidence>
<dbReference type="InterPro" id="IPR000300">
    <property type="entry name" value="IPPc"/>
</dbReference>
<sequence>MSTSQDLPGIIQAKLSSGEAAITVHEASLMQGWVRASRILALVEHENECALFIFISSRMPPEVFTDLAIERVIPVDADFKCEIDAGEQSVDVYVNISSRKLKLLFEMIPGLKTNNFVSEIMRSMEALSKRRGPPPEFQWLHKYSGSSNRNSADCVASSLDTSDDDAFKASKTEAEKMLDILDSPDIVVPRQSIAQGATPIAARESVIRHQMSMKEDDYTFTQTLRMFIGTWNVNGLPPSSSLTPWLASDLEPPDIYAIGFQELDLSKEAFLFNDTPREEEWRKAVMAGLHPGGKYRQVALVRLVGMMLILLVEEKHVKHVRNAAFETVGTGIMGKMGNKGGVAIRVEIHNTSICFVNSHLAAHVEEYERRNQDYHDICSRLSFSKFAPVKCIKDHDQIYWLGDLNYRITEVEINTVRDLINQNYFPALIQYDQLHRQRSQNNVFEGYHEGAITFKPTYKYDPGTDDWDSSEKNRAPAWCDRVLWRGDGIEQKEYRSHPILKTSDHKPVSALFDSQVRVIDVVKYRKVHEEVMKKLDKLENEFLPQVTVDNTEIIFDIVRYLEPQSQELIIANTGQVPVQFEFIKKLDDSKCCKEWLNIDPPVSFIMPGEKCDVKLEVFVDKKSAFKLNSGVDKLYDILVLHLEGGKDIFITVTGNYERSCFGSSLEALVHVSVPVREIPIGKLVELETTKEAPGGMEPYPIPKEIWFLVDHLYRHGLKKQNLFLLPGLHSELLAIRNWLDNGSSEPLPGSLHSIAEALLLLLDSTSEPIVPFNLQSVCLGASSNYLQCKQIVVQLPEYRKNVFLYLCFFLQELLSHANENGLDAKTLATVFGGIFLRDSPRPSARANSTVDRKKANFVYHFLVNDLSDYVVSKALHLGPSS</sequence>
<dbReference type="CDD" id="cd04380">
    <property type="entry name" value="RhoGAP_OCRL1"/>
    <property type="match status" value="1"/>
</dbReference>
<dbReference type="OrthoDB" id="7862313at2759"/>
<accession>A0A6P8YPY8</accession>
<organism evidence="12">
    <name type="scientific">Thrips palmi</name>
    <name type="common">Melon thrips</name>
    <dbReference type="NCBI Taxonomy" id="161013"/>
    <lineage>
        <taxon>Eukaryota</taxon>
        <taxon>Metazoa</taxon>
        <taxon>Ecdysozoa</taxon>
        <taxon>Arthropoda</taxon>
        <taxon>Hexapoda</taxon>
        <taxon>Insecta</taxon>
        <taxon>Pterygota</taxon>
        <taxon>Neoptera</taxon>
        <taxon>Paraneoptera</taxon>
        <taxon>Thysanoptera</taxon>
        <taxon>Terebrantia</taxon>
        <taxon>Thripoidea</taxon>
        <taxon>Thripidae</taxon>
        <taxon>Thrips</taxon>
    </lineage>
</organism>
<dbReference type="PROSITE" id="PS50238">
    <property type="entry name" value="RHOGAP"/>
    <property type="match status" value="1"/>
</dbReference>
<evidence type="ECO:0000256" key="6">
    <source>
        <dbReference type="ARBA" id="ARBA00022801"/>
    </source>
</evidence>
<keyword evidence="11" id="KW-1185">Reference proteome</keyword>
<dbReference type="FunFam" id="1.10.555.10:FF:000012">
    <property type="entry name" value="Putative inositol polyphosphate 5-phosphatase OCRL-1"/>
    <property type="match status" value="1"/>
</dbReference>
<evidence type="ECO:0000256" key="2">
    <source>
        <dbReference type="ARBA" id="ARBA00004580"/>
    </source>
</evidence>
<dbReference type="KEGG" id="tpal:117644156"/>
<dbReference type="CTD" id="4952"/>
<evidence type="ECO:0000256" key="3">
    <source>
        <dbReference type="ARBA" id="ARBA00005910"/>
    </source>
</evidence>
<dbReference type="Pfam" id="PF22669">
    <property type="entry name" value="Exo_endo_phos2"/>
    <property type="match status" value="1"/>
</dbReference>
<dbReference type="Proteomes" id="UP000515158">
    <property type="component" value="Unplaced"/>
</dbReference>
<dbReference type="PANTHER" id="PTHR11200:SF300">
    <property type="entry name" value="TYPE II INOSITOL 1,4,5-TRISPHOSPHATE 5-PHOSPHATASE"/>
    <property type="match status" value="1"/>
</dbReference>
<keyword evidence="8" id="KW-0472">Membrane</keyword>